<evidence type="ECO:0000313" key="5">
    <source>
        <dbReference type="Proteomes" id="UP000276349"/>
    </source>
</evidence>
<dbReference type="Gene3D" id="3.40.50.12780">
    <property type="entry name" value="N-terminal domain of ligase-like"/>
    <property type="match status" value="1"/>
</dbReference>
<name>A0A431UIS4_9BACI</name>
<dbReference type="Pfam" id="PF13193">
    <property type="entry name" value="AMP-binding_C"/>
    <property type="match status" value="1"/>
</dbReference>
<comment type="caution">
    <text evidence="4">The sequence shown here is derived from an EMBL/GenBank/DDBJ whole genome shotgun (WGS) entry which is preliminary data.</text>
</comment>
<dbReference type="SUPFAM" id="SSF56801">
    <property type="entry name" value="Acetyl-CoA synthetase-like"/>
    <property type="match status" value="1"/>
</dbReference>
<evidence type="ECO:0000256" key="1">
    <source>
        <dbReference type="ARBA" id="ARBA00006432"/>
    </source>
</evidence>
<feature type="domain" description="AMP-dependent synthetase/ligase" evidence="2">
    <location>
        <begin position="25"/>
        <end position="339"/>
    </location>
</feature>
<comment type="similarity">
    <text evidence="1">Belongs to the ATP-dependent AMP-binding enzyme family.</text>
</comment>
<reference evidence="4 5" key="1">
    <citation type="submission" date="2018-12" db="EMBL/GenBank/DDBJ databases">
        <authorList>
            <person name="Yu L."/>
        </authorList>
    </citation>
    <scope>NUCLEOTIDE SEQUENCE [LARGE SCALE GENOMIC DNA]</scope>
    <source>
        <strain evidence="4 5">S5H2222</strain>
    </source>
</reference>
<feature type="domain" description="AMP-binding enzyme C-terminal" evidence="3">
    <location>
        <begin position="395"/>
        <end position="462"/>
    </location>
</feature>
<dbReference type="InterPro" id="IPR000873">
    <property type="entry name" value="AMP-dep_synth/lig_dom"/>
</dbReference>
<dbReference type="GO" id="GO:0031956">
    <property type="term" value="F:medium-chain fatty acid-CoA ligase activity"/>
    <property type="evidence" value="ECO:0007669"/>
    <property type="project" value="TreeGrafter"/>
</dbReference>
<dbReference type="Pfam" id="PF00501">
    <property type="entry name" value="AMP-binding"/>
    <property type="match status" value="1"/>
</dbReference>
<protein>
    <submittedName>
        <fullName evidence="4">Long-chain fatty acid--CoA ligase</fullName>
    </submittedName>
</protein>
<dbReference type="RefSeq" id="WP_126295686.1">
    <property type="nucleotide sequence ID" value="NZ_CP155468.1"/>
</dbReference>
<dbReference type="InterPro" id="IPR045851">
    <property type="entry name" value="AMP-bd_C_sf"/>
</dbReference>
<dbReference type="InterPro" id="IPR025110">
    <property type="entry name" value="AMP-bd_C"/>
</dbReference>
<evidence type="ECO:0000259" key="2">
    <source>
        <dbReference type="Pfam" id="PF00501"/>
    </source>
</evidence>
<dbReference type="OrthoDB" id="9757771at2"/>
<dbReference type="PANTHER" id="PTHR43201">
    <property type="entry name" value="ACYL-COA SYNTHETASE"/>
    <property type="match status" value="1"/>
</dbReference>
<dbReference type="InterPro" id="IPR042099">
    <property type="entry name" value="ANL_N_sf"/>
</dbReference>
<dbReference type="AlphaFoldDB" id="A0A431UIS4"/>
<dbReference type="Gene3D" id="3.30.300.30">
    <property type="match status" value="1"/>
</dbReference>
<keyword evidence="5" id="KW-1185">Reference proteome</keyword>
<proteinExistence type="inferred from homology"/>
<dbReference type="PANTHER" id="PTHR43201:SF8">
    <property type="entry name" value="ACYL-COA SYNTHETASE FAMILY MEMBER 3"/>
    <property type="match status" value="1"/>
</dbReference>
<dbReference type="Proteomes" id="UP000276349">
    <property type="component" value="Unassembled WGS sequence"/>
</dbReference>
<dbReference type="CDD" id="cd04433">
    <property type="entry name" value="AFD_class_I"/>
    <property type="match status" value="1"/>
</dbReference>
<sequence>MKLLERVFSNLSLDTVSLTTFKGCYTANQLLHRVKKYEHLLTPLNISGKRVALLVPSIEEFIPLVHTINHLDGTVIPLNGQFRQADLTNVLNLTNPHIIFSVVHYSGFNFLKLIKEWASEKKGHTVFFTSTDCVDWETSVVDGNEKLVEVDLKKSYIFCTSGSTGTPKGLVFDDQSFDYSFRHISEFFELKAADTVMIYTSTSTIFGVLAMNIVIHGGAHAIIPNEFDLQKIIGLMSEKKCNKIVTTPSILKAIYSFSKQLKPDVMEHIELVCLIGEYIPENFTASFPLLKNARFNSQYGSSETGAIANANLLNTDEYELVDGAESKVVDGELYVKTGALFTEYYNSPELTDKVFENGWYKTGDLVEFVNETTFKIIGRKKDLIKKGGQQVIPSEVELVISSLEGVKRVCVLGAPHNVYGEQVIAFIVANKLTSIDIRSHCKGKIAAYKIPDKVVFIKELPIRQGKVDKIALKSMFNYLREEK</sequence>
<evidence type="ECO:0000313" key="4">
    <source>
        <dbReference type="EMBL" id="RTQ89282.1"/>
    </source>
</evidence>
<keyword evidence="4" id="KW-0436">Ligase</keyword>
<dbReference type="EMBL" id="RXNR01000065">
    <property type="protein sequence ID" value="RTQ89282.1"/>
    <property type="molecule type" value="Genomic_DNA"/>
</dbReference>
<accession>A0A431UIS4</accession>
<evidence type="ECO:0000259" key="3">
    <source>
        <dbReference type="Pfam" id="PF13193"/>
    </source>
</evidence>
<gene>
    <name evidence="4" type="ORF">EKG35_16685</name>
</gene>
<organism evidence="4 5">
    <name type="scientific">Lysinibacillus telephonicus</name>
    <dbReference type="NCBI Taxonomy" id="1714840"/>
    <lineage>
        <taxon>Bacteria</taxon>
        <taxon>Bacillati</taxon>
        <taxon>Bacillota</taxon>
        <taxon>Bacilli</taxon>
        <taxon>Bacillales</taxon>
        <taxon>Bacillaceae</taxon>
        <taxon>Lysinibacillus</taxon>
    </lineage>
</organism>
<dbReference type="GO" id="GO:0006631">
    <property type="term" value="P:fatty acid metabolic process"/>
    <property type="evidence" value="ECO:0007669"/>
    <property type="project" value="TreeGrafter"/>
</dbReference>